<evidence type="ECO:0000313" key="2">
    <source>
        <dbReference type="Proteomes" id="UP000276133"/>
    </source>
</evidence>
<organism evidence="1 2">
    <name type="scientific">Brachionus plicatilis</name>
    <name type="common">Marine rotifer</name>
    <name type="synonym">Brachionus muelleri</name>
    <dbReference type="NCBI Taxonomy" id="10195"/>
    <lineage>
        <taxon>Eukaryota</taxon>
        <taxon>Metazoa</taxon>
        <taxon>Spiralia</taxon>
        <taxon>Gnathifera</taxon>
        <taxon>Rotifera</taxon>
        <taxon>Eurotatoria</taxon>
        <taxon>Monogononta</taxon>
        <taxon>Pseudotrocha</taxon>
        <taxon>Ploima</taxon>
        <taxon>Brachionidae</taxon>
        <taxon>Brachionus</taxon>
    </lineage>
</organism>
<accession>A0A3M7RAZ1</accession>
<protein>
    <submittedName>
        <fullName evidence="1">Uncharacterized protein</fullName>
    </submittedName>
</protein>
<gene>
    <name evidence="1" type="ORF">BpHYR1_031432</name>
</gene>
<name>A0A3M7RAZ1_BRAPC</name>
<sequence>MFCTQQYAEELTPSFHSNNVLRGPSVRHPPMLATKWFSCPSVPKILSFNRRQSVSLARSAI</sequence>
<dbReference type="Proteomes" id="UP000276133">
    <property type="component" value="Unassembled WGS sequence"/>
</dbReference>
<evidence type="ECO:0000313" key="1">
    <source>
        <dbReference type="EMBL" id="RNA20763.1"/>
    </source>
</evidence>
<dbReference type="AlphaFoldDB" id="A0A3M7RAZ1"/>
<reference evidence="1 2" key="1">
    <citation type="journal article" date="2018" name="Sci. Rep.">
        <title>Genomic signatures of local adaptation to the degree of environmental predictability in rotifers.</title>
        <authorList>
            <person name="Franch-Gras L."/>
            <person name="Hahn C."/>
            <person name="Garcia-Roger E.M."/>
            <person name="Carmona M.J."/>
            <person name="Serra M."/>
            <person name="Gomez A."/>
        </authorList>
    </citation>
    <scope>NUCLEOTIDE SEQUENCE [LARGE SCALE GENOMIC DNA]</scope>
    <source>
        <strain evidence="1">HYR1</strain>
    </source>
</reference>
<dbReference type="EMBL" id="REGN01003787">
    <property type="protein sequence ID" value="RNA20763.1"/>
    <property type="molecule type" value="Genomic_DNA"/>
</dbReference>
<keyword evidence="2" id="KW-1185">Reference proteome</keyword>
<comment type="caution">
    <text evidence="1">The sequence shown here is derived from an EMBL/GenBank/DDBJ whole genome shotgun (WGS) entry which is preliminary data.</text>
</comment>
<proteinExistence type="predicted"/>